<dbReference type="OrthoDB" id="92465at2"/>
<dbReference type="GO" id="GO:0005737">
    <property type="term" value="C:cytoplasm"/>
    <property type="evidence" value="ECO:0007669"/>
    <property type="project" value="UniProtKB-SubCell"/>
</dbReference>
<dbReference type="GO" id="GO:0016301">
    <property type="term" value="F:kinase activity"/>
    <property type="evidence" value="ECO:0007669"/>
    <property type="project" value="UniProtKB-KW"/>
</dbReference>
<feature type="domain" description="PTS EIIA type-1" evidence="7">
    <location>
        <begin position="31"/>
        <end position="135"/>
    </location>
</feature>
<evidence type="ECO:0000313" key="9">
    <source>
        <dbReference type="Proteomes" id="UP000027980"/>
    </source>
</evidence>
<dbReference type="InterPro" id="IPR050890">
    <property type="entry name" value="PTS_EIIA_component"/>
</dbReference>
<dbReference type="PANTHER" id="PTHR45008">
    <property type="entry name" value="PTS SYSTEM GLUCOSE-SPECIFIC EIIA COMPONENT"/>
    <property type="match status" value="1"/>
</dbReference>
<keyword evidence="5" id="KW-0598">Phosphotransferase system</keyword>
<dbReference type="PROSITE" id="PS00371">
    <property type="entry name" value="PTS_EIIA_TYPE_1_HIS"/>
    <property type="match status" value="1"/>
</dbReference>
<dbReference type="EMBL" id="CP008876">
    <property type="protein sequence ID" value="AIF68077.1"/>
    <property type="molecule type" value="Genomic_DNA"/>
</dbReference>
<organism evidence="8 9">
    <name type="scientific">Terribacillus saccharophilus</name>
    <dbReference type="NCBI Taxonomy" id="361277"/>
    <lineage>
        <taxon>Bacteria</taxon>
        <taxon>Bacillati</taxon>
        <taxon>Bacillota</taxon>
        <taxon>Bacilli</taxon>
        <taxon>Bacillales</taxon>
        <taxon>Bacillaceae</taxon>
        <taxon>Terribacillus</taxon>
    </lineage>
</organism>
<keyword evidence="3 8" id="KW-0762">Sugar transport</keyword>
<evidence type="ECO:0000259" key="7">
    <source>
        <dbReference type="PROSITE" id="PS51093"/>
    </source>
</evidence>
<dbReference type="Proteomes" id="UP000027980">
    <property type="component" value="Chromosome"/>
</dbReference>
<dbReference type="NCBIfam" id="TIGR00830">
    <property type="entry name" value="PTBA"/>
    <property type="match status" value="1"/>
</dbReference>
<dbReference type="Gene3D" id="2.70.70.10">
    <property type="entry name" value="Glucose Permease (Domain IIA)"/>
    <property type="match status" value="1"/>
</dbReference>
<sequence length="164" mass="17818">MLKKLFGKNITEESFVSPVNGKVVPLEEVPDPVFAEKMMGDGIAIEPTDETIVSPIDAEVVQVFETKHAIGLKTAMGLELLLHIGLDTVNLKGEGFETFVKAGDKVSAGDKLVTFEKAFIEANAKSSITPVIITNYEASEYTLEALYPDQAIAGETQIFQVKKK</sequence>
<dbReference type="GO" id="GO:0009401">
    <property type="term" value="P:phosphoenolpyruvate-dependent sugar phosphotransferase system"/>
    <property type="evidence" value="ECO:0007669"/>
    <property type="project" value="UniProtKB-KW"/>
</dbReference>
<comment type="subcellular location">
    <subcellularLocation>
        <location evidence="1">Cytoplasm</location>
    </subcellularLocation>
</comment>
<keyword evidence="6" id="KW-0418">Kinase</keyword>
<dbReference type="GeneID" id="34221333"/>
<accession>A0A075LQ20</accession>
<evidence type="ECO:0000256" key="5">
    <source>
        <dbReference type="ARBA" id="ARBA00022683"/>
    </source>
</evidence>
<evidence type="ECO:0000256" key="6">
    <source>
        <dbReference type="ARBA" id="ARBA00022777"/>
    </source>
</evidence>
<evidence type="ECO:0000256" key="1">
    <source>
        <dbReference type="ARBA" id="ARBA00004496"/>
    </source>
</evidence>
<proteinExistence type="predicted"/>
<dbReference type="InterPro" id="IPR011055">
    <property type="entry name" value="Dup_hybrid_motif"/>
</dbReference>
<evidence type="ECO:0000256" key="3">
    <source>
        <dbReference type="ARBA" id="ARBA00022597"/>
    </source>
</evidence>
<protein>
    <submittedName>
        <fullName evidence="8">PTS glucose transporter subunit IIA</fullName>
    </submittedName>
</protein>
<dbReference type="RefSeq" id="WP_038564583.1">
    <property type="nucleotide sequence ID" value="NZ_CP008876.1"/>
</dbReference>
<dbReference type="KEGG" id="tap:GZ22_16510"/>
<reference evidence="8 9" key="1">
    <citation type="submission" date="2014-07" db="EMBL/GenBank/DDBJ databases">
        <title>Complete genome sequence of a moderately halophilic bacterium Terribacillus aidingensis MP602, isolated from Cryptomeria fortunei in Tianmu mountain in China.</title>
        <authorList>
            <person name="Wang Y."/>
            <person name="Lu P."/>
            <person name="Zhang L."/>
        </authorList>
    </citation>
    <scope>NUCLEOTIDE SEQUENCE [LARGE SCALE GENOMIC DNA]</scope>
    <source>
        <strain evidence="8 9">MP602</strain>
    </source>
</reference>
<evidence type="ECO:0000256" key="2">
    <source>
        <dbReference type="ARBA" id="ARBA00022448"/>
    </source>
</evidence>
<keyword evidence="2" id="KW-0813">Transport</keyword>
<dbReference type="PROSITE" id="PS51093">
    <property type="entry name" value="PTS_EIIA_TYPE_1"/>
    <property type="match status" value="1"/>
</dbReference>
<name>A0A075LQ20_9BACI</name>
<dbReference type="Pfam" id="PF00358">
    <property type="entry name" value="PTS_EIIA_1"/>
    <property type="match status" value="1"/>
</dbReference>
<dbReference type="FunFam" id="2.70.70.10:FF:000001">
    <property type="entry name" value="PTS system glucose-specific IIA component"/>
    <property type="match status" value="1"/>
</dbReference>
<dbReference type="AlphaFoldDB" id="A0A075LQ20"/>
<evidence type="ECO:0000256" key="4">
    <source>
        <dbReference type="ARBA" id="ARBA00022679"/>
    </source>
</evidence>
<dbReference type="InterPro" id="IPR001127">
    <property type="entry name" value="PTS_EIIA_1_perm"/>
</dbReference>
<dbReference type="PANTHER" id="PTHR45008:SF1">
    <property type="entry name" value="PTS SYSTEM GLUCOSE-SPECIFIC EIIA COMPONENT"/>
    <property type="match status" value="1"/>
</dbReference>
<dbReference type="SUPFAM" id="SSF51261">
    <property type="entry name" value="Duplicated hybrid motif"/>
    <property type="match status" value="1"/>
</dbReference>
<gene>
    <name evidence="8" type="ORF">GZ22_16510</name>
</gene>
<evidence type="ECO:0000313" key="8">
    <source>
        <dbReference type="EMBL" id="AIF68077.1"/>
    </source>
</evidence>
<dbReference type="HOGENOM" id="CLU_012312_5_3_9"/>
<keyword evidence="4" id="KW-0808">Transferase</keyword>